<dbReference type="InterPro" id="IPR050511">
    <property type="entry name" value="AMPK_gamma/SDS23_families"/>
</dbReference>
<dbReference type="InterPro" id="IPR000644">
    <property type="entry name" value="CBS_dom"/>
</dbReference>
<dbReference type="Proteomes" id="UP000193642">
    <property type="component" value="Unassembled WGS sequence"/>
</dbReference>
<dbReference type="SUPFAM" id="SSF54631">
    <property type="entry name" value="CBS-domain pair"/>
    <property type="match status" value="2"/>
</dbReference>
<dbReference type="AlphaFoldDB" id="A0A1Y2CU48"/>
<dbReference type="PANTHER" id="PTHR13780">
    <property type="entry name" value="AMP-ACTIVATED PROTEIN KINASE, GAMMA REGULATORY SUBUNIT"/>
    <property type="match status" value="1"/>
</dbReference>
<comment type="caution">
    <text evidence="5">The sequence shown here is derived from an EMBL/GenBank/DDBJ whole genome shotgun (WGS) entry which is preliminary data.</text>
</comment>
<dbReference type="EMBL" id="MCGO01000007">
    <property type="protein sequence ID" value="ORY50416.1"/>
    <property type="molecule type" value="Genomic_DNA"/>
</dbReference>
<evidence type="ECO:0000256" key="3">
    <source>
        <dbReference type="PROSITE-ProRule" id="PRU00703"/>
    </source>
</evidence>
<evidence type="ECO:0000313" key="5">
    <source>
        <dbReference type="EMBL" id="ORY50416.1"/>
    </source>
</evidence>
<dbReference type="GO" id="GO:0005634">
    <property type="term" value="C:nucleus"/>
    <property type="evidence" value="ECO:0007669"/>
    <property type="project" value="TreeGrafter"/>
</dbReference>
<dbReference type="GO" id="GO:0005737">
    <property type="term" value="C:cytoplasm"/>
    <property type="evidence" value="ECO:0007669"/>
    <property type="project" value="TreeGrafter"/>
</dbReference>
<sequence length="324" mass="34774">MIENDTLISLIKSKPLVDIEAHASVATALEVMKVNKVTALVVYGLKDHWLGAGNSNLCIGQKQLIGLITILDVILHLSSKHLETSATNYTDLISQTRVVDIIGKNEESMSLWVGDTHSKLKFALEPLSKGVHRFLVPIYPPTSLENPHPKPIDFQLCSQSDVIAQFAPLIESDIRFKPLAATPVSSFCSSSPILAKRSDPVLPLLTSLASMNLMAVPVVDHEGILADTLSASDFKSVLEGDVSIVQDIIKAITSGMTVGDFLGLVSRGKVRVLKGVVSPGVSFGEAVSKISQSRIHRLWVVDAFGVPIGVLSLGDMIRGILSAL</sequence>
<dbReference type="OrthoDB" id="449052at2759"/>
<feature type="domain" description="CBS" evidence="4">
    <location>
        <begin position="265"/>
        <end position="324"/>
    </location>
</feature>
<evidence type="ECO:0000313" key="6">
    <source>
        <dbReference type="Proteomes" id="UP000193642"/>
    </source>
</evidence>
<evidence type="ECO:0000256" key="2">
    <source>
        <dbReference type="ARBA" id="ARBA00023122"/>
    </source>
</evidence>
<dbReference type="STRING" id="329046.A0A1Y2CU48"/>
<dbReference type="SMART" id="SM00116">
    <property type="entry name" value="CBS"/>
    <property type="match status" value="3"/>
</dbReference>
<name>A0A1Y2CU48_9FUNG</name>
<reference evidence="5 6" key="1">
    <citation type="submission" date="2016-07" db="EMBL/GenBank/DDBJ databases">
        <title>Pervasive Adenine N6-methylation of Active Genes in Fungi.</title>
        <authorList>
            <consortium name="DOE Joint Genome Institute"/>
            <person name="Mondo S.J."/>
            <person name="Dannebaum R.O."/>
            <person name="Kuo R.C."/>
            <person name="Labutti K."/>
            <person name="Haridas S."/>
            <person name="Kuo A."/>
            <person name="Salamov A."/>
            <person name="Ahrendt S.R."/>
            <person name="Lipzen A."/>
            <person name="Sullivan W."/>
            <person name="Andreopoulos W.B."/>
            <person name="Clum A."/>
            <person name="Lindquist E."/>
            <person name="Daum C."/>
            <person name="Ramamoorthy G.K."/>
            <person name="Gryganskyi A."/>
            <person name="Culley D."/>
            <person name="Magnuson J.K."/>
            <person name="James T.Y."/>
            <person name="O'Malley M.A."/>
            <person name="Stajich J.E."/>
            <person name="Spatafora J.W."/>
            <person name="Visel A."/>
            <person name="Grigoriev I.V."/>
        </authorList>
    </citation>
    <scope>NUCLEOTIDE SEQUENCE [LARGE SCALE GENOMIC DNA]</scope>
    <source>
        <strain evidence="5 6">JEL800</strain>
    </source>
</reference>
<protein>
    <recommendedName>
        <fullName evidence="4">CBS domain-containing protein</fullName>
    </recommendedName>
</protein>
<dbReference type="PROSITE" id="PS51371">
    <property type="entry name" value="CBS"/>
    <property type="match status" value="1"/>
</dbReference>
<dbReference type="PANTHER" id="PTHR13780:SF128">
    <property type="entry name" value="CBS DOMAIN-CONTAINING PROTEIN"/>
    <property type="match status" value="1"/>
</dbReference>
<keyword evidence="2 3" id="KW-0129">CBS domain</keyword>
<dbReference type="InterPro" id="IPR046342">
    <property type="entry name" value="CBS_dom_sf"/>
</dbReference>
<dbReference type="Pfam" id="PF00571">
    <property type="entry name" value="CBS"/>
    <property type="match status" value="1"/>
</dbReference>
<evidence type="ECO:0000256" key="1">
    <source>
        <dbReference type="ARBA" id="ARBA00022737"/>
    </source>
</evidence>
<gene>
    <name evidence="5" type="ORF">BCR33DRAFT_528853</name>
</gene>
<organism evidence="5 6">
    <name type="scientific">Rhizoclosmatium globosum</name>
    <dbReference type="NCBI Taxonomy" id="329046"/>
    <lineage>
        <taxon>Eukaryota</taxon>
        <taxon>Fungi</taxon>
        <taxon>Fungi incertae sedis</taxon>
        <taxon>Chytridiomycota</taxon>
        <taxon>Chytridiomycota incertae sedis</taxon>
        <taxon>Chytridiomycetes</taxon>
        <taxon>Chytridiales</taxon>
        <taxon>Chytriomycetaceae</taxon>
        <taxon>Rhizoclosmatium</taxon>
    </lineage>
</organism>
<keyword evidence="1" id="KW-0677">Repeat</keyword>
<dbReference type="Gene3D" id="3.10.580.10">
    <property type="entry name" value="CBS-domain"/>
    <property type="match status" value="1"/>
</dbReference>
<evidence type="ECO:0000259" key="4">
    <source>
        <dbReference type="PROSITE" id="PS51371"/>
    </source>
</evidence>
<keyword evidence="6" id="KW-1185">Reference proteome</keyword>
<accession>A0A1Y2CU48</accession>
<proteinExistence type="predicted"/>